<dbReference type="InterPro" id="IPR016163">
    <property type="entry name" value="Ald_DH_C"/>
</dbReference>
<sequence length="496" mass="51840">MSNRTNEHWRDLAAKLETPSLAWIDGPVPALRGATRSTVDPATGLVLADVAECDADDADRAVAAGRRAFDAGHWSTAHPRERAAVLTRWADLVVEHLDQLALLDCRDAGKRIVDTTSIDVPGSAAILRWYAESLDKVYGEVAPTGSADLAVVTREPLGVVAAVVPWNYPLEMAVWKLAPALAAGNSVVLKPAEDSPLSALRLAELAAEAGLPEGVLSVVPGSGPVVGATLGRHHDVDAVTFTGSTAVGRLFQTYAGESNMKQVWLEAGGKSAVVVLDDVHDLDAVADGVAAGIFTNSGQVCSATSRLVVQQGVAEELIGRVVERAAAIVVGDPLDPATQMGPLVSERQAQRVLALMERGAKEAGQAFGGGVVDGAPTTCFVRPQVLTGVAPDASIAQTEVFGPVLTVHTVGTEDEAVAVANGTPYALAAGLWTDDLRRAHRVARRLRAGTVSVNCVDALDVSTPFGGFGHSGYGRDLSLHALDKFTGLKTTWFHYG</sequence>
<dbReference type="InterPro" id="IPR016162">
    <property type="entry name" value="Ald_DH_N"/>
</dbReference>
<dbReference type="Gene3D" id="3.40.309.10">
    <property type="entry name" value="Aldehyde Dehydrogenase, Chain A, domain 2"/>
    <property type="match status" value="1"/>
</dbReference>
<organism evidence="5 6">
    <name type="scientific">Kribbella aluminosa</name>
    <dbReference type="NCBI Taxonomy" id="416017"/>
    <lineage>
        <taxon>Bacteria</taxon>
        <taxon>Bacillati</taxon>
        <taxon>Actinomycetota</taxon>
        <taxon>Actinomycetes</taxon>
        <taxon>Propionibacteriales</taxon>
        <taxon>Kribbellaceae</taxon>
        <taxon>Kribbella</taxon>
    </lineage>
</organism>
<dbReference type="RefSeq" id="WP_209698500.1">
    <property type="nucleotide sequence ID" value="NZ_BAAAVU010000005.1"/>
</dbReference>
<evidence type="ECO:0000256" key="2">
    <source>
        <dbReference type="PROSITE-ProRule" id="PRU10007"/>
    </source>
</evidence>
<keyword evidence="6" id="KW-1185">Reference proteome</keyword>
<comment type="similarity">
    <text evidence="3">Belongs to the aldehyde dehydrogenase family.</text>
</comment>
<protein>
    <submittedName>
        <fullName evidence="5">Gamma-glutamyl-gamma-aminobutyraldehyde dehydrogenase</fullName>
        <ecNumber evidence="5">1.2.1.-</ecNumber>
    </submittedName>
</protein>
<evidence type="ECO:0000313" key="6">
    <source>
        <dbReference type="Proteomes" id="UP000755585"/>
    </source>
</evidence>
<dbReference type="PANTHER" id="PTHR11699">
    <property type="entry name" value="ALDEHYDE DEHYDROGENASE-RELATED"/>
    <property type="match status" value="1"/>
</dbReference>
<dbReference type="PROSITE" id="PS00687">
    <property type="entry name" value="ALDEHYDE_DEHYDR_GLU"/>
    <property type="match status" value="1"/>
</dbReference>
<dbReference type="PROSITE" id="PS00070">
    <property type="entry name" value="ALDEHYDE_DEHYDR_CYS"/>
    <property type="match status" value="1"/>
</dbReference>
<dbReference type="EMBL" id="JAGINT010000002">
    <property type="protein sequence ID" value="MBP2355895.1"/>
    <property type="molecule type" value="Genomic_DNA"/>
</dbReference>
<dbReference type="GO" id="GO:0016491">
    <property type="term" value="F:oxidoreductase activity"/>
    <property type="evidence" value="ECO:0007669"/>
    <property type="project" value="UniProtKB-KW"/>
</dbReference>
<dbReference type="InterPro" id="IPR016160">
    <property type="entry name" value="Ald_DH_CS_CYS"/>
</dbReference>
<evidence type="ECO:0000313" key="5">
    <source>
        <dbReference type="EMBL" id="MBP2355895.1"/>
    </source>
</evidence>
<feature type="domain" description="Aldehyde dehydrogenase" evidence="4">
    <location>
        <begin position="36"/>
        <end position="490"/>
    </location>
</feature>
<accession>A0ABS4UW65</accession>
<comment type="caution">
    <text evidence="5">The sequence shown here is derived from an EMBL/GenBank/DDBJ whole genome shotgun (WGS) entry which is preliminary data.</text>
</comment>
<dbReference type="EC" id="1.2.1.-" evidence="5"/>
<reference evidence="5 6" key="1">
    <citation type="submission" date="2021-03" db="EMBL/GenBank/DDBJ databases">
        <title>Sequencing the genomes of 1000 actinobacteria strains.</title>
        <authorList>
            <person name="Klenk H.-P."/>
        </authorList>
    </citation>
    <scope>NUCLEOTIDE SEQUENCE [LARGE SCALE GENOMIC DNA]</scope>
    <source>
        <strain evidence="5 6">DSM 18824</strain>
    </source>
</reference>
<dbReference type="Gene3D" id="3.40.605.10">
    <property type="entry name" value="Aldehyde Dehydrogenase, Chain A, domain 1"/>
    <property type="match status" value="1"/>
</dbReference>
<dbReference type="Proteomes" id="UP000755585">
    <property type="component" value="Unassembled WGS sequence"/>
</dbReference>
<dbReference type="SUPFAM" id="SSF53720">
    <property type="entry name" value="ALDH-like"/>
    <property type="match status" value="1"/>
</dbReference>
<dbReference type="Pfam" id="PF00171">
    <property type="entry name" value="Aldedh"/>
    <property type="match status" value="1"/>
</dbReference>
<dbReference type="InterPro" id="IPR016161">
    <property type="entry name" value="Ald_DH/histidinol_DH"/>
</dbReference>
<gene>
    <name evidence="5" type="ORF">JOF29_007005</name>
</gene>
<name>A0ABS4UW65_9ACTN</name>
<dbReference type="InterPro" id="IPR029510">
    <property type="entry name" value="Ald_DH_CS_GLU"/>
</dbReference>
<feature type="active site" evidence="2">
    <location>
        <position position="266"/>
    </location>
</feature>
<keyword evidence="1 3" id="KW-0560">Oxidoreductase</keyword>
<dbReference type="InterPro" id="IPR015590">
    <property type="entry name" value="Aldehyde_DH_dom"/>
</dbReference>
<proteinExistence type="inferred from homology"/>
<evidence type="ECO:0000256" key="1">
    <source>
        <dbReference type="ARBA" id="ARBA00023002"/>
    </source>
</evidence>
<evidence type="ECO:0000256" key="3">
    <source>
        <dbReference type="RuleBase" id="RU003345"/>
    </source>
</evidence>
<evidence type="ECO:0000259" key="4">
    <source>
        <dbReference type="Pfam" id="PF00171"/>
    </source>
</evidence>